<sequence>IPIPANIVEAHLLLETAINNCKICCIEKSLVDQVVHCDALQLHYSHLQVKKVESKLADVELCIGQVWMVVRHSGYSPDVGEFCTTPALPSF</sequence>
<reference evidence="1 2" key="1">
    <citation type="submission" date="2014-04" db="EMBL/GenBank/DDBJ databases">
        <authorList>
            <consortium name="DOE Joint Genome Institute"/>
            <person name="Kuo A."/>
            <person name="Kohler A."/>
            <person name="Nagy L.G."/>
            <person name="Floudas D."/>
            <person name="Copeland A."/>
            <person name="Barry K.W."/>
            <person name="Cichocki N."/>
            <person name="Veneault-Fourrey C."/>
            <person name="LaButti K."/>
            <person name="Lindquist E.A."/>
            <person name="Lipzen A."/>
            <person name="Lundell T."/>
            <person name="Morin E."/>
            <person name="Murat C."/>
            <person name="Sun H."/>
            <person name="Tunlid A."/>
            <person name="Henrissat B."/>
            <person name="Grigoriev I.V."/>
            <person name="Hibbett D.S."/>
            <person name="Martin F."/>
            <person name="Nordberg H.P."/>
            <person name="Cantor M.N."/>
            <person name="Hua S.X."/>
        </authorList>
    </citation>
    <scope>NUCLEOTIDE SEQUENCE [LARGE SCALE GENOMIC DNA]</scope>
    <source>
        <strain evidence="1 2">Foug A</strain>
    </source>
</reference>
<name>A0A0C3EPP5_9AGAM</name>
<dbReference type="HOGENOM" id="CLU_158796_1_0_1"/>
<reference evidence="2" key="2">
    <citation type="submission" date="2015-01" db="EMBL/GenBank/DDBJ databases">
        <title>Evolutionary Origins and Diversification of the Mycorrhizal Mutualists.</title>
        <authorList>
            <consortium name="DOE Joint Genome Institute"/>
            <consortium name="Mycorrhizal Genomics Consortium"/>
            <person name="Kohler A."/>
            <person name="Kuo A."/>
            <person name="Nagy L.G."/>
            <person name="Floudas D."/>
            <person name="Copeland A."/>
            <person name="Barry K.W."/>
            <person name="Cichocki N."/>
            <person name="Veneault-Fourrey C."/>
            <person name="LaButti K."/>
            <person name="Lindquist E.A."/>
            <person name="Lipzen A."/>
            <person name="Lundell T."/>
            <person name="Morin E."/>
            <person name="Murat C."/>
            <person name="Riley R."/>
            <person name="Ohm R."/>
            <person name="Sun H."/>
            <person name="Tunlid A."/>
            <person name="Henrissat B."/>
            <person name="Grigoriev I.V."/>
            <person name="Hibbett D.S."/>
            <person name="Martin F."/>
        </authorList>
    </citation>
    <scope>NUCLEOTIDE SEQUENCE [LARGE SCALE GENOMIC DNA]</scope>
    <source>
        <strain evidence="2">Foug A</strain>
    </source>
</reference>
<evidence type="ECO:0000313" key="1">
    <source>
        <dbReference type="EMBL" id="KIM69831.1"/>
    </source>
</evidence>
<dbReference type="OrthoDB" id="2686015at2759"/>
<feature type="non-terminal residue" evidence="1">
    <location>
        <position position="1"/>
    </location>
</feature>
<protein>
    <submittedName>
        <fullName evidence="1">Uncharacterized protein</fullName>
    </submittedName>
</protein>
<dbReference type="Proteomes" id="UP000053989">
    <property type="component" value="Unassembled WGS sequence"/>
</dbReference>
<gene>
    <name evidence="1" type="ORF">SCLCIDRAFT_103191</name>
</gene>
<keyword evidence="2" id="KW-1185">Reference proteome</keyword>
<evidence type="ECO:0000313" key="2">
    <source>
        <dbReference type="Proteomes" id="UP000053989"/>
    </source>
</evidence>
<organism evidence="1 2">
    <name type="scientific">Scleroderma citrinum Foug A</name>
    <dbReference type="NCBI Taxonomy" id="1036808"/>
    <lineage>
        <taxon>Eukaryota</taxon>
        <taxon>Fungi</taxon>
        <taxon>Dikarya</taxon>
        <taxon>Basidiomycota</taxon>
        <taxon>Agaricomycotina</taxon>
        <taxon>Agaricomycetes</taxon>
        <taxon>Agaricomycetidae</taxon>
        <taxon>Boletales</taxon>
        <taxon>Sclerodermatineae</taxon>
        <taxon>Sclerodermataceae</taxon>
        <taxon>Scleroderma</taxon>
    </lineage>
</organism>
<dbReference type="EMBL" id="KN822006">
    <property type="protein sequence ID" value="KIM69831.1"/>
    <property type="molecule type" value="Genomic_DNA"/>
</dbReference>
<dbReference type="AlphaFoldDB" id="A0A0C3EPP5"/>
<proteinExistence type="predicted"/>
<dbReference type="InParanoid" id="A0A0C3EPP5"/>
<accession>A0A0C3EPP5</accession>